<proteinExistence type="predicted"/>
<feature type="compositionally biased region" description="Basic and acidic residues" evidence="1">
    <location>
        <begin position="475"/>
        <end position="494"/>
    </location>
</feature>
<dbReference type="PANTHER" id="PTHR10058">
    <property type="entry name" value="MACROPHAGE COLONY STIMULATING FACTOR"/>
    <property type="match status" value="1"/>
</dbReference>
<feature type="compositionally biased region" description="Polar residues" evidence="1">
    <location>
        <begin position="229"/>
        <end position="244"/>
    </location>
</feature>
<dbReference type="GeneID" id="107106414"/>
<keyword evidence="4" id="KW-1185">Reference proteome</keyword>
<feature type="chain" id="PRO_5046141287" evidence="3">
    <location>
        <begin position="21"/>
        <end position="591"/>
    </location>
</feature>
<feature type="region of interest" description="Disordered" evidence="1">
    <location>
        <begin position="561"/>
        <end position="591"/>
    </location>
</feature>
<dbReference type="RefSeq" id="XP_015262040.1">
    <property type="nucleotide sequence ID" value="XM_015406554.1"/>
</dbReference>
<dbReference type="Pfam" id="PF05337">
    <property type="entry name" value="CSF-1"/>
    <property type="match status" value="1"/>
</dbReference>
<feature type="signal peptide" evidence="3">
    <location>
        <begin position="1"/>
        <end position="20"/>
    </location>
</feature>
<feature type="region of interest" description="Disordered" evidence="1">
    <location>
        <begin position="310"/>
        <end position="336"/>
    </location>
</feature>
<evidence type="ECO:0000256" key="3">
    <source>
        <dbReference type="SAM" id="SignalP"/>
    </source>
</evidence>
<dbReference type="Gene3D" id="1.20.1250.10">
    <property type="match status" value="1"/>
</dbReference>
<name>A0ABM1JKQ3_GEKJA</name>
<accession>A0ABM1JKQ3</accession>
<organism evidence="4 5">
    <name type="scientific">Gekko japonicus</name>
    <name type="common">Schlegel's Japanese gecko</name>
    <dbReference type="NCBI Taxonomy" id="146911"/>
    <lineage>
        <taxon>Eukaryota</taxon>
        <taxon>Metazoa</taxon>
        <taxon>Chordata</taxon>
        <taxon>Craniata</taxon>
        <taxon>Vertebrata</taxon>
        <taxon>Euteleostomi</taxon>
        <taxon>Lepidosauria</taxon>
        <taxon>Squamata</taxon>
        <taxon>Bifurcata</taxon>
        <taxon>Gekkota</taxon>
        <taxon>Gekkonidae</taxon>
        <taxon>Gekkoninae</taxon>
        <taxon>Gekko</taxon>
    </lineage>
</organism>
<dbReference type="PANTHER" id="PTHR10058:SF0">
    <property type="entry name" value="MACROPHAGE COLONY-STIMULATING FACTOR 1"/>
    <property type="match status" value="1"/>
</dbReference>
<keyword evidence="3" id="KW-0732">Signal</keyword>
<protein>
    <submittedName>
        <fullName evidence="5">Macrophage colony-stimulating factor 1</fullName>
    </submittedName>
</protein>
<evidence type="ECO:0000313" key="4">
    <source>
        <dbReference type="Proteomes" id="UP000694871"/>
    </source>
</evidence>
<reference evidence="5" key="1">
    <citation type="submission" date="2025-08" db="UniProtKB">
        <authorList>
            <consortium name="RefSeq"/>
        </authorList>
    </citation>
    <scope>IDENTIFICATION</scope>
</reference>
<feature type="region of interest" description="Disordered" evidence="1">
    <location>
        <begin position="229"/>
        <end position="255"/>
    </location>
</feature>
<keyword evidence="2" id="KW-0472">Membrane</keyword>
<keyword evidence="2" id="KW-0812">Transmembrane</keyword>
<feature type="region of interest" description="Disordered" evidence="1">
    <location>
        <begin position="437"/>
        <end position="518"/>
    </location>
</feature>
<feature type="compositionally biased region" description="Polar residues" evidence="1">
    <location>
        <begin position="317"/>
        <end position="327"/>
    </location>
</feature>
<gene>
    <name evidence="5" type="primary">CSF1</name>
</gene>
<dbReference type="InterPro" id="IPR008001">
    <property type="entry name" value="MCSF-1"/>
</dbReference>
<feature type="compositionally biased region" description="Polar residues" evidence="1">
    <location>
        <begin position="437"/>
        <end position="474"/>
    </location>
</feature>
<feature type="transmembrane region" description="Helical" evidence="2">
    <location>
        <begin position="528"/>
        <end position="550"/>
    </location>
</feature>
<evidence type="ECO:0000313" key="5">
    <source>
        <dbReference type="RefSeq" id="XP_015262040.1"/>
    </source>
</evidence>
<dbReference type="SUPFAM" id="SSF47266">
    <property type="entry name" value="4-helical cytokines"/>
    <property type="match status" value="1"/>
</dbReference>
<evidence type="ECO:0000256" key="1">
    <source>
        <dbReference type="SAM" id="MobiDB-lite"/>
    </source>
</evidence>
<evidence type="ECO:0000256" key="2">
    <source>
        <dbReference type="SAM" id="Phobius"/>
    </source>
</evidence>
<sequence length="591" mass="64943">MISHITLVLFLLVLCNSCVAKLSPHCKRLVTKDHLKNLSDLIDTQMKSSCEISFNYVEESDLNHPVCFLKAAYRPLGHLLRNEMKFKENTANSRIQDMLLESHVNLDEECFKTKADESQSSAHCIKKFSLSAEEMLELVRRYFNLAAELIFKEEDFSQDCSKIFRKCSDSQNEAAVSSGVVTDQDCKCPATSPITRGLVTSFLPTFESLPSITDQLDSKETAASTLQLSMLPGTMQTQGQSEGSTRPRVSRSTYKGPSLDAEAAAYAAMSSAPEELVLATMSPGPDPVVMDTAAFQDLTLTLLPWSPRPSNIPPFPASQQQTKSMGTESALPGSGAGSIQVWPKALPSQHLSLSGLDKASPSNRWLQQIRDVAKAIPGLPYDSDRTDSSSTSSLSLESFATLEPLDSSGVPSSGSWAVLPPSDPALFPILGSEEPFSTTRQSFRASPRQISPDSYSWGEQSSRGQAPRIQLSTQLRERRAGRGEEGLAKDREPEDSLSGPNFDLRFVPLNTDKSSKKPELRDSQRMTLVYVLVPSVLGILLAVGGLLFYLHKSRMLARRRQQRMGSDMEEQEGSPLRGGDEHLELQMQGEL</sequence>
<dbReference type="Proteomes" id="UP000694871">
    <property type="component" value="Unplaced"/>
</dbReference>
<dbReference type="InterPro" id="IPR009079">
    <property type="entry name" value="4_helix_cytokine-like_core"/>
</dbReference>
<keyword evidence="2" id="KW-1133">Transmembrane helix</keyword>